<dbReference type="RefSeq" id="WP_091619210.1">
    <property type="nucleotide sequence ID" value="NZ_FOEF01000010.1"/>
</dbReference>
<dbReference type="EMBL" id="FOEF01000010">
    <property type="protein sequence ID" value="SEP45250.1"/>
    <property type="molecule type" value="Genomic_DNA"/>
</dbReference>
<dbReference type="InterPro" id="IPR000792">
    <property type="entry name" value="Tscrpt_reg_LuxR_C"/>
</dbReference>
<keyword evidence="3" id="KW-0804">Transcription</keyword>
<dbReference type="OrthoDB" id="3171430at2"/>
<dbReference type="AlphaFoldDB" id="A0A1H8XYX5"/>
<feature type="domain" description="HTH luxR-type" evidence="4">
    <location>
        <begin position="354"/>
        <end position="419"/>
    </location>
</feature>
<dbReference type="PANTHER" id="PTHR44688:SF16">
    <property type="entry name" value="DNA-BINDING TRANSCRIPTIONAL ACTIVATOR DEVR_DOSR"/>
    <property type="match status" value="1"/>
</dbReference>
<dbReference type="SMART" id="SM00421">
    <property type="entry name" value="HTH_LUXR"/>
    <property type="match status" value="1"/>
</dbReference>
<evidence type="ECO:0000256" key="1">
    <source>
        <dbReference type="ARBA" id="ARBA00023015"/>
    </source>
</evidence>
<dbReference type="STRING" id="394193.SAMN04489732_1107"/>
<keyword evidence="6" id="KW-1185">Reference proteome</keyword>
<dbReference type="PROSITE" id="PS00622">
    <property type="entry name" value="HTH_LUXR_1"/>
    <property type="match status" value="1"/>
</dbReference>
<dbReference type="PROSITE" id="PS50043">
    <property type="entry name" value="HTH_LUXR_2"/>
    <property type="match status" value="1"/>
</dbReference>
<dbReference type="InterPro" id="IPR016032">
    <property type="entry name" value="Sig_transdc_resp-reg_C-effctor"/>
</dbReference>
<protein>
    <submittedName>
        <fullName evidence="5">Regulatory protein, luxR family</fullName>
    </submittedName>
</protein>
<gene>
    <name evidence="5" type="ORF">SAMN04489732_1107</name>
</gene>
<dbReference type="SUPFAM" id="SSF46894">
    <property type="entry name" value="C-terminal effector domain of the bipartite response regulators"/>
    <property type="match status" value="1"/>
</dbReference>
<proteinExistence type="predicted"/>
<keyword evidence="1" id="KW-0805">Transcription regulation</keyword>
<dbReference type="PRINTS" id="PR00038">
    <property type="entry name" value="HTHLUXR"/>
</dbReference>
<name>A0A1H8XYX5_9PSEU</name>
<dbReference type="GO" id="GO:0003677">
    <property type="term" value="F:DNA binding"/>
    <property type="evidence" value="ECO:0007669"/>
    <property type="project" value="UniProtKB-KW"/>
</dbReference>
<dbReference type="InterPro" id="IPR036388">
    <property type="entry name" value="WH-like_DNA-bd_sf"/>
</dbReference>
<organism evidence="5 6">
    <name type="scientific">Amycolatopsis saalfeldensis</name>
    <dbReference type="NCBI Taxonomy" id="394193"/>
    <lineage>
        <taxon>Bacteria</taxon>
        <taxon>Bacillati</taxon>
        <taxon>Actinomycetota</taxon>
        <taxon>Actinomycetes</taxon>
        <taxon>Pseudonocardiales</taxon>
        <taxon>Pseudonocardiaceae</taxon>
        <taxon>Amycolatopsis</taxon>
    </lineage>
</organism>
<evidence type="ECO:0000256" key="2">
    <source>
        <dbReference type="ARBA" id="ARBA00023125"/>
    </source>
</evidence>
<evidence type="ECO:0000256" key="3">
    <source>
        <dbReference type="ARBA" id="ARBA00023163"/>
    </source>
</evidence>
<evidence type="ECO:0000259" key="4">
    <source>
        <dbReference type="PROSITE" id="PS50043"/>
    </source>
</evidence>
<accession>A0A1H8XYX5</accession>
<dbReference type="CDD" id="cd06170">
    <property type="entry name" value="LuxR_C_like"/>
    <property type="match status" value="1"/>
</dbReference>
<evidence type="ECO:0000313" key="6">
    <source>
        <dbReference type="Proteomes" id="UP000198582"/>
    </source>
</evidence>
<dbReference type="Gene3D" id="1.10.10.10">
    <property type="entry name" value="Winged helix-like DNA-binding domain superfamily/Winged helix DNA-binding domain"/>
    <property type="match status" value="1"/>
</dbReference>
<dbReference type="Pfam" id="PF00196">
    <property type="entry name" value="GerE"/>
    <property type="match status" value="1"/>
</dbReference>
<keyword evidence="2" id="KW-0238">DNA-binding</keyword>
<reference evidence="5 6" key="1">
    <citation type="submission" date="2016-10" db="EMBL/GenBank/DDBJ databases">
        <authorList>
            <person name="de Groot N.N."/>
        </authorList>
    </citation>
    <scope>NUCLEOTIDE SEQUENCE [LARGE SCALE GENOMIC DNA]</scope>
    <source>
        <strain evidence="5 6">DSM 44993</strain>
    </source>
</reference>
<dbReference type="GO" id="GO:0006355">
    <property type="term" value="P:regulation of DNA-templated transcription"/>
    <property type="evidence" value="ECO:0007669"/>
    <property type="project" value="InterPro"/>
</dbReference>
<dbReference type="Proteomes" id="UP000198582">
    <property type="component" value="Unassembled WGS sequence"/>
</dbReference>
<evidence type="ECO:0000313" key="5">
    <source>
        <dbReference type="EMBL" id="SEP45250.1"/>
    </source>
</evidence>
<dbReference type="PANTHER" id="PTHR44688">
    <property type="entry name" value="DNA-BINDING TRANSCRIPTIONAL ACTIVATOR DEVR_DOSR"/>
    <property type="match status" value="1"/>
</dbReference>
<sequence length="421" mass="44514">MPADQHSPAAVDLPALRDVVDGPLHEIAGRFSRFLADVWPHRALVIFTRECTGRPRKVAGEAALTGKITIAELEELKAAIRPGPAVGTTARLGGGAARTVWSAHDPGGTLLVLLPRSAPKPVPRPALLAGLFGIVATSIRQQVAQASPDYLTESLAASSERARTIVEMAAAQERTLVTVLTALRSTKLDAEGARRAATEAASDALVALRSARAADLAVSEEPAHAAFTRLRREVRQVLRHHDAELEFVPPAKDAGPLTGELAHAARAMTGTAVLAFTAQPALARLRIAWSCDDSFLRLDIRDQESGRLDADELRFQLAGRAKALGATVDVDAVPGWGSRATIALPLAVAAESTDAPGLSRLNRRELEVLRHVAQGLRNKAIAARLGITESTVKFHVANVLKKLEISSRGEAAVVALSAGIT</sequence>